<dbReference type="GO" id="GO:0004673">
    <property type="term" value="F:protein histidine kinase activity"/>
    <property type="evidence" value="ECO:0007669"/>
    <property type="project" value="UniProtKB-EC"/>
</dbReference>
<protein>
    <recommendedName>
        <fullName evidence="2">histidine kinase</fullName>
        <ecNumber evidence="2">2.7.13.3</ecNumber>
    </recommendedName>
</protein>
<dbReference type="InterPro" id="IPR011102">
    <property type="entry name" value="Sig_transdc_His_kinase_HWE"/>
</dbReference>
<sequence>MPDKEGEDTAALKAQIAELKRRLRNNLAAVRHIARRTGENSESVEEYQAHLDGRLAAFARAQAALIRGWRSGIDFKTLIAEELLVYAVREDGALALSGPNVRLLGRAAETMRLAIHELATNAVKYGGLAEAGRGLSVHWWIEDERLELEWRESVAEPLTNLAPTQGFGLELLQQGLAYELKAETRLEFAETGFSARISLPPASGARHFFRIDAESVAEGAGEQPAHQ</sequence>
<dbReference type="RefSeq" id="WP_107966600.1">
    <property type="nucleotide sequence ID" value="NZ_NWBU01000004.1"/>
</dbReference>
<proteinExistence type="predicted"/>
<dbReference type="EMBL" id="NWBU01000004">
    <property type="protein sequence ID" value="PTQ13367.1"/>
    <property type="molecule type" value="Genomic_DNA"/>
</dbReference>
<dbReference type="Gene3D" id="3.30.565.10">
    <property type="entry name" value="Histidine kinase-like ATPase, C-terminal domain"/>
    <property type="match status" value="1"/>
</dbReference>
<evidence type="ECO:0000313" key="9">
    <source>
        <dbReference type="EMBL" id="PTQ13367.1"/>
    </source>
</evidence>
<feature type="domain" description="Signal transduction histidine kinase HWE region" evidence="8">
    <location>
        <begin position="18"/>
        <end position="100"/>
    </location>
</feature>
<dbReference type="PANTHER" id="PTHR41523:SF7">
    <property type="entry name" value="HISTIDINE KINASE"/>
    <property type="match status" value="1"/>
</dbReference>
<keyword evidence="5" id="KW-0547">Nucleotide-binding</keyword>
<dbReference type="AlphaFoldDB" id="A0A2T5G2J7"/>
<dbReference type="GO" id="GO:0005524">
    <property type="term" value="F:ATP binding"/>
    <property type="evidence" value="ECO:0007669"/>
    <property type="project" value="UniProtKB-KW"/>
</dbReference>
<reference evidence="9 10" key="1">
    <citation type="submission" date="2017-09" db="EMBL/GenBank/DDBJ databases">
        <title>Sphingomonas panjinensis sp.nov., isolated from oil-contaminated soil.</title>
        <authorList>
            <person name="Wang L."/>
            <person name="Chen L."/>
        </authorList>
    </citation>
    <scope>NUCLEOTIDE SEQUENCE [LARGE SCALE GENOMIC DNA]</scope>
    <source>
        <strain evidence="9 10">FW-11</strain>
    </source>
</reference>
<keyword evidence="6" id="KW-0418">Kinase</keyword>
<dbReference type="PANTHER" id="PTHR41523">
    <property type="entry name" value="TWO-COMPONENT SYSTEM SENSOR PROTEIN"/>
    <property type="match status" value="1"/>
</dbReference>
<comment type="caution">
    <text evidence="9">The sequence shown here is derived from an EMBL/GenBank/DDBJ whole genome shotgun (WGS) entry which is preliminary data.</text>
</comment>
<dbReference type="Proteomes" id="UP000244162">
    <property type="component" value="Unassembled WGS sequence"/>
</dbReference>
<evidence type="ECO:0000256" key="5">
    <source>
        <dbReference type="ARBA" id="ARBA00022741"/>
    </source>
</evidence>
<keyword evidence="7" id="KW-0067">ATP-binding</keyword>
<evidence type="ECO:0000256" key="6">
    <source>
        <dbReference type="ARBA" id="ARBA00022777"/>
    </source>
</evidence>
<evidence type="ECO:0000313" key="10">
    <source>
        <dbReference type="Proteomes" id="UP000244162"/>
    </source>
</evidence>
<organism evidence="9 10">
    <name type="scientific">Sphingomonas oleivorans</name>
    <dbReference type="NCBI Taxonomy" id="1735121"/>
    <lineage>
        <taxon>Bacteria</taxon>
        <taxon>Pseudomonadati</taxon>
        <taxon>Pseudomonadota</taxon>
        <taxon>Alphaproteobacteria</taxon>
        <taxon>Sphingomonadales</taxon>
        <taxon>Sphingomonadaceae</taxon>
        <taxon>Sphingomonas</taxon>
    </lineage>
</organism>
<accession>A0A2T5G2J7</accession>
<dbReference type="EC" id="2.7.13.3" evidence="2"/>
<dbReference type="OrthoDB" id="9816309at2"/>
<dbReference type="Pfam" id="PF07536">
    <property type="entry name" value="HWE_HK"/>
    <property type="match status" value="1"/>
</dbReference>
<evidence type="ECO:0000259" key="8">
    <source>
        <dbReference type="SMART" id="SM00911"/>
    </source>
</evidence>
<evidence type="ECO:0000256" key="3">
    <source>
        <dbReference type="ARBA" id="ARBA00022553"/>
    </source>
</evidence>
<evidence type="ECO:0000256" key="1">
    <source>
        <dbReference type="ARBA" id="ARBA00000085"/>
    </source>
</evidence>
<dbReference type="SMART" id="SM00911">
    <property type="entry name" value="HWE_HK"/>
    <property type="match status" value="1"/>
</dbReference>
<evidence type="ECO:0000256" key="2">
    <source>
        <dbReference type="ARBA" id="ARBA00012438"/>
    </source>
</evidence>
<comment type="catalytic activity">
    <reaction evidence="1">
        <text>ATP + protein L-histidine = ADP + protein N-phospho-L-histidine.</text>
        <dbReference type="EC" id="2.7.13.3"/>
    </reaction>
</comment>
<name>A0A2T5G2J7_9SPHN</name>
<keyword evidence="3" id="KW-0597">Phosphoprotein</keyword>
<keyword evidence="4" id="KW-0808">Transferase</keyword>
<evidence type="ECO:0000256" key="4">
    <source>
        <dbReference type="ARBA" id="ARBA00022679"/>
    </source>
</evidence>
<dbReference type="InterPro" id="IPR036890">
    <property type="entry name" value="HATPase_C_sf"/>
</dbReference>
<keyword evidence="10" id="KW-1185">Reference proteome</keyword>
<gene>
    <name evidence="9" type="ORF">CLG96_04525</name>
</gene>
<evidence type="ECO:0000256" key="7">
    <source>
        <dbReference type="ARBA" id="ARBA00022840"/>
    </source>
</evidence>